<dbReference type="Proteomes" id="UP000030669">
    <property type="component" value="Unassembled WGS sequence"/>
</dbReference>
<dbReference type="GeneID" id="19301499"/>
<evidence type="ECO:0000313" key="2">
    <source>
        <dbReference type="Proteomes" id="UP000030669"/>
    </source>
</evidence>
<proteinExistence type="predicted"/>
<gene>
    <name evidence="1" type="ORF">GLOTRDRAFT_127191</name>
</gene>
<accession>S7QFR1</accession>
<reference evidence="1 2" key="1">
    <citation type="journal article" date="2012" name="Science">
        <title>The Paleozoic origin of enzymatic lignin decomposition reconstructed from 31 fungal genomes.</title>
        <authorList>
            <person name="Floudas D."/>
            <person name="Binder M."/>
            <person name="Riley R."/>
            <person name="Barry K."/>
            <person name="Blanchette R.A."/>
            <person name="Henrissat B."/>
            <person name="Martinez A.T."/>
            <person name="Otillar R."/>
            <person name="Spatafora J.W."/>
            <person name="Yadav J.S."/>
            <person name="Aerts A."/>
            <person name="Benoit I."/>
            <person name="Boyd A."/>
            <person name="Carlson A."/>
            <person name="Copeland A."/>
            <person name="Coutinho P.M."/>
            <person name="de Vries R.P."/>
            <person name="Ferreira P."/>
            <person name="Findley K."/>
            <person name="Foster B."/>
            <person name="Gaskell J."/>
            <person name="Glotzer D."/>
            <person name="Gorecki P."/>
            <person name="Heitman J."/>
            <person name="Hesse C."/>
            <person name="Hori C."/>
            <person name="Igarashi K."/>
            <person name="Jurgens J.A."/>
            <person name="Kallen N."/>
            <person name="Kersten P."/>
            <person name="Kohler A."/>
            <person name="Kuees U."/>
            <person name="Kumar T.K.A."/>
            <person name="Kuo A."/>
            <person name="LaButti K."/>
            <person name="Larrondo L.F."/>
            <person name="Lindquist E."/>
            <person name="Ling A."/>
            <person name="Lombard V."/>
            <person name="Lucas S."/>
            <person name="Lundell T."/>
            <person name="Martin R."/>
            <person name="McLaughlin D.J."/>
            <person name="Morgenstern I."/>
            <person name="Morin E."/>
            <person name="Murat C."/>
            <person name="Nagy L.G."/>
            <person name="Nolan M."/>
            <person name="Ohm R.A."/>
            <person name="Patyshakuliyeva A."/>
            <person name="Rokas A."/>
            <person name="Ruiz-Duenas F.J."/>
            <person name="Sabat G."/>
            <person name="Salamov A."/>
            <person name="Samejima M."/>
            <person name="Schmutz J."/>
            <person name="Slot J.C."/>
            <person name="St John F."/>
            <person name="Stenlid J."/>
            <person name="Sun H."/>
            <person name="Sun S."/>
            <person name="Syed K."/>
            <person name="Tsang A."/>
            <person name="Wiebenga A."/>
            <person name="Young D."/>
            <person name="Pisabarro A."/>
            <person name="Eastwood D.C."/>
            <person name="Martin F."/>
            <person name="Cullen D."/>
            <person name="Grigoriev I.V."/>
            <person name="Hibbett D.S."/>
        </authorList>
    </citation>
    <scope>NUCLEOTIDE SEQUENCE [LARGE SCALE GENOMIC DNA]</scope>
    <source>
        <strain evidence="1 2">ATCC 11539</strain>
    </source>
</reference>
<organism evidence="1 2">
    <name type="scientific">Gloeophyllum trabeum (strain ATCC 11539 / FP-39264 / Madison 617)</name>
    <name type="common">Brown rot fungus</name>
    <dbReference type="NCBI Taxonomy" id="670483"/>
    <lineage>
        <taxon>Eukaryota</taxon>
        <taxon>Fungi</taxon>
        <taxon>Dikarya</taxon>
        <taxon>Basidiomycota</taxon>
        <taxon>Agaricomycotina</taxon>
        <taxon>Agaricomycetes</taxon>
        <taxon>Gloeophyllales</taxon>
        <taxon>Gloeophyllaceae</taxon>
        <taxon>Gloeophyllum</taxon>
    </lineage>
</organism>
<dbReference type="HOGENOM" id="CLU_2197257_0_0_1"/>
<evidence type="ECO:0000313" key="1">
    <source>
        <dbReference type="EMBL" id="EPQ58701.1"/>
    </source>
</evidence>
<sequence>MTVTWGASTEENDVVPTSVLTATVTKSGEPMLDEAVITARFLSITSTTPTEALPGRIQTSTSTLPVSVLSDKFFLSEWAGGAAADGKMGSYKGSMTYVPLIDPMFFET</sequence>
<keyword evidence="2" id="KW-1185">Reference proteome</keyword>
<dbReference type="KEGG" id="gtr:GLOTRDRAFT_127191"/>
<dbReference type="EMBL" id="KB469298">
    <property type="protein sequence ID" value="EPQ58701.1"/>
    <property type="molecule type" value="Genomic_DNA"/>
</dbReference>
<dbReference type="RefSeq" id="XP_007863811.1">
    <property type="nucleotide sequence ID" value="XM_007865620.1"/>
</dbReference>
<dbReference type="AlphaFoldDB" id="S7QFR1"/>
<protein>
    <submittedName>
        <fullName evidence="1">Uncharacterized protein</fullName>
    </submittedName>
</protein>
<name>S7QFR1_GLOTA</name>